<name>A0A3M2S8M4_9HYPO</name>
<dbReference type="AlphaFoldDB" id="A0A3M2S8M4"/>
<evidence type="ECO:0000313" key="2">
    <source>
        <dbReference type="Proteomes" id="UP000277212"/>
    </source>
</evidence>
<gene>
    <name evidence="1" type="ORF">CDV36_006393</name>
</gene>
<dbReference type="Proteomes" id="UP000277212">
    <property type="component" value="Unassembled WGS sequence"/>
</dbReference>
<dbReference type="EMBL" id="NKUJ01000097">
    <property type="protein sequence ID" value="RMJ13917.1"/>
    <property type="molecule type" value="Genomic_DNA"/>
</dbReference>
<sequence>MEAYKKALANYKETVGLLYHRTGNVCGKLAEHHESLNQFVAADFFFNEAQNAYTSQSHYKPELARHYFIRGQAFQRRGDEDAAKEALKEAQKLYNEVVPRNEQVVMSLQSLNKIVAPWVW</sequence>
<proteinExistence type="predicted"/>
<protein>
    <submittedName>
        <fullName evidence="1">Uncharacterized protein</fullName>
    </submittedName>
</protein>
<evidence type="ECO:0000313" key="1">
    <source>
        <dbReference type="EMBL" id="RMJ13917.1"/>
    </source>
</evidence>
<organism evidence="1 2">
    <name type="scientific">Fusarium kuroshium</name>
    <dbReference type="NCBI Taxonomy" id="2010991"/>
    <lineage>
        <taxon>Eukaryota</taxon>
        <taxon>Fungi</taxon>
        <taxon>Dikarya</taxon>
        <taxon>Ascomycota</taxon>
        <taxon>Pezizomycotina</taxon>
        <taxon>Sordariomycetes</taxon>
        <taxon>Hypocreomycetidae</taxon>
        <taxon>Hypocreales</taxon>
        <taxon>Nectriaceae</taxon>
        <taxon>Fusarium</taxon>
        <taxon>Fusarium solani species complex</taxon>
    </lineage>
</organism>
<keyword evidence="2" id="KW-1185">Reference proteome</keyword>
<dbReference type="Gene3D" id="1.25.40.10">
    <property type="entry name" value="Tetratricopeptide repeat domain"/>
    <property type="match status" value="1"/>
</dbReference>
<dbReference type="InterPro" id="IPR011990">
    <property type="entry name" value="TPR-like_helical_dom_sf"/>
</dbReference>
<comment type="caution">
    <text evidence="1">The sequence shown here is derived from an EMBL/GenBank/DDBJ whole genome shotgun (WGS) entry which is preliminary data.</text>
</comment>
<dbReference type="SUPFAM" id="SSF48452">
    <property type="entry name" value="TPR-like"/>
    <property type="match status" value="1"/>
</dbReference>
<accession>A0A3M2S8M4</accession>
<dbReference type="OrthoDB" id="6161812at2759"/>
<reference evidence="1 2" key="1">
    <citation type="submission" date="2017-06" db="EMBL/GenBank/DDBJ databases">
        <title>Comparative genomic analysis of Ambrosia Fusariam Clade fungi.</title>
        <authorList>
            <person name="Stajich J.E."/>
            <person name="Carrillo J."/>
            <person name="Kijimoto T."/>
            <person name="Eskalen A."/>
            <person name="O'Donnell K."/>
            <person name="Kasson M."/>
        </authorList>
    </citation>
    <scope>NUCLEOTIDE SEQUENCE [LARGE SCALE GENOMIC DNA]</scope>
    <source>
        <strain evidence="1">UCR3666</strain>
    </source>
</reference>